<reference evidence="2" key="4">
    <citation type="submission" date="2019-03" db="UniProtKB">
        <authorList>
            <consortium name="EnsemblPlants"/>
        </authorList>
    </citation>
    <scope>IDENTIFICATION</scope>
</reference>
<evidence type="ECO:0000256" key="1">
    <source>
        <dbReference type="SAM" id="MobiDB-lite"/>
    </source>
</evidence>
<feature type="region of interest" description="Disordered" evidence="1">
    <location>
        <begin position="33"/>
        <end position="56"/>
    </location>
</feature>
<keyword evidence="3" id="KW-1185">Reference proteome</keyword>
<dbReference type="Gramene" id="AET7Gv20249200.8">
    <property type="protein sequence ID" value="AET7Gv20249200.8"/>
    <property type="gene ID" value="AET7Gv20249200"/>
</dbReference>
<reference evidence="3" key="1">
    <citation type="journal article" date="2014" name="Science">
        <title>Ancient hybridizations among the ancestral genomes of bread wheat.</title>
        <authorList>
            <consortium name="International Wheat Genome Sequencing Consortium,"/>
            <person name="Marcussen T."/>
            <person name="Sandve S.R."/>
            <person name="Heier L."/>
            <person name="Spannagl M."/>
            <person name="Pfeifer M."/>
            <person name="Jakobsen K.S."/>
            <person name="Wulff B.B."/>
            <person name="Steuernagel B."/>
            <person name="Mayer K.F."/>
            <person name="Olsen O.A."/>
        </authorList>
    </citation>
    <scope>NUCLEOTIDE SEQUENCE [LARGE SCALE GENOMIC DNA]</scope>
    <source>
        <strain evidence="3">cv. AL8/78</strain>
    </source>
</reference>
<reference evidence="2" key="5">
    <citation type="journal article" date="2021" name="G3 (Bethesda)">
        <title>Aegilops tauschii genome assembly Aet v5.0 features greater sequence contiguity and improved annotation.</title>
        <authorList>
            <person name="Wang L."/>
            <person name="Zhu T."/>
            <person name="Rodriguez J.C."/>
            <person name="Deal K.R."/>
            <person name="Dubcovsky J."/>
            <person name="McGuire P.E."/>
            <person name="Lux T."/>
            <person name="Spannagl M."/>
            <person name="Mayer K.F.X."/>
            <person name="Baldrich P."/>
            <person name="Meyers B.C."/>
            <person name="Huo N."/>
            <person name="Gu Y.Q."/>
            <person name="Zhou H."/>
            <person name="Devos K.M."/>
            <person name="Bennetzen J.L."/>
            <person name="Unver T."/>
            <person name="Budak H."/>
            <person name="Gulick P.J."/>
            <person name="Galiba G."/>
            <person name="Kalapos B."/>
            <person name="Nelson D.R."/>
            <person name="Li P."/>
            <person name="You F.M."/>
            <person name="Luo M.C."/>
            <person name="Dvorak J."/>
        </authorList>
    </citation>
    <scope>NUCLEOTIDE SEQUENCE [LARGE SCALE GENOMIC DNA]</scope>
    <source>
        <strain evidence="2">cv. AL8/78</strain>
    </source>
</reference>
<proteinExistence type="predicted"/>
<reference evidence="2" key="3">
    <citation type="journal article" date="2017" name="Nature">
        <title>Genome sequence of the progenitor of the wheat D genome Aegilops tauschii.</title>
        <authorList>
            <person name="Luo M.C."/>
            <person name="Gu Y.Q."/>
            <person name="Puiu D."/>
            <person name="Wang H."/>
            <person name="Twardziok S.O."/>
            <person name="Deal K.R."/>
            <person name="Huo N."/>
            <person name="Zhu T."/>
            <person name="Wang L."/>
            <person name="Wang Y."/>
            <person name="McGuire P.E."/>
            <person name="Liu S."/>
            <person name="Long H."/>
            <person name="Ramasamy R.K."/>
            <person name="Rodriguez J.C."/>
            <person name="Van S.L."/>
            <person name="Yuan L."/>
            <person name="Wang Z."/>
            <person name="Xia Z."/>
            <person name="Xiao L."/>
            <person name="Anderson O.D."/>
            <person name="Ouyang S."/>
            <person name="Liang Y."/>
            <person name="Zimin A.V."/>
            <person name="Pertea G."/>
            <person name="Qi P."/>
            <person name="Bennetzen J.L."/>
            <person name="Dai X."/>
            <person name="Dawson M.W."/>
            <person name="Muller H.G."/>
            <person name="Kugler K."/>
            <person name="Rivarola-Duarte L."/>
            <person name="Spannagl M."/>
            <person name="Mayer K.F.X."/>
            <person name="Lu F.H."/>
            <person name="Bevan M.W."/>
            <person name="Leroy P."/>
            <person name="Li P."/>
            <person name="You F.M."/>
            <person name="Sun Q."/>
            <person name="Liu Z."/>
            <person name="Lyons E."/>
            <person name="Wicker T."/>
            <person name="Salzberg S.L."/>
            <person name="Devos K.M."/>
            <person name="Dvorak J."/>
        </authorList>
    </citation>
    <scope>NUCLEOTIDE SEQUENCE [LARGE SCALE GENOMIC DNA]</scope>
    <source>
        <strain evidence="2">cv. AL8/78</strain>
    </source>
</reference>
<dbReference type="Proteomes" id="UP000015105">
    <property type="component" value="Chromosome 7D"/>
</dbReference>
<protein>
    <submittedName>
        <fullName evidence="2">Uncharacterized protein</fullName>
    </submittedName>
</protein>
<evidence type="ECO:0000313" key="3">
    <source>
        <dbReference type="Proteomes" id="UP000015105"/>
    </source>
</evidence>
<organism evidence="2 3">
    <name type="scientific">Aegilops tauschii subsp. strangulata</name>
    <name type="common">Goatgrass</name>
    <dbReference type="NCBI Taxonomy" id="200361"/>
    <lineage>
        <taxon>Eukaryota</taxon>
        <taxon>Viridiplantae</taxon>
        <taxon>Streptophyta</taxon>
        <taxon>Embryophyta</taxon>
        <taxon>Tracheophyta</taxon>
        <taxon>Spermatophyta</taxon>
        <taxon>Magnoliopsida</taxon>
        <taxon>Liliopsida</taxon>
        <taxon>Poales</taxon>
        <taxon>Poaceae</taxon>
        <taxon>BOP clade</taxon>
        <taxon>Pooideae</taxon>
        <taxon>Triticodae</taxon>
        <taxon>Triticeae</taxon>
        <taxon>Triticinae</taxon>
        <taxon>Aegilops</taxon>
    </lineage>
</organism>
<dbReference type="AlphaFoldDB" id="A0A453QN00"/>
<dbReference type="EnsemblPlants" id="AET7Gv20249200.8">
    <property type="protein sequence ID" value="AET7Gv20249200.8"/>
    <property type="gene ID" value="AET7Gv20249200"/>
</dbReference>
<feature type="compositionally biased region" description="Low complexity" evidence="1">
    <location>
        <begin position="34"/>
        <end position="46"/>
    </location>
</feature>
<sequence length="56" mass="6364">MLVYLSDFGLYYVQKKKDLLGVHNSWHALKHPRSFSISSSPSHSPPTARLQTLAPR</sequence>
<name>A0A453QN00_AEGTS</name>
<accession>A0A453QN00</accession>
<reference evidence="3" key="2">
    <citation type="journal article" date="2017" name="Nat. Plants">
        <title>The Aegilops tauschii genome reveals multiple impacts of transposons.</title>
        <authorList>
            <person name="Zhao G."/>
            <person name="Zou C."/>
            <person name="Li K."/>
            <person name="Wang K."/>
            <person name="Li T."/>
            <person name="Gao L."/>
            <person name="Zhang X."/>
            <person name="Wang H."/>
            <person name="Yang Z."/>
            <person name="Liu X."/>
            <person name="Jiang W."/>
            <person name="Mao L."/>
            <person name="Kong X."/>
            <person name="Jiao Y."/>
            <person name="Jia J."/>
        </authorList>
    </citation>
    <scope>NUCLEOTIDE SEQUENCE [LARGE SCALE GENOMIC DNA]</scope>
    <source>
        <strain evidence="3">cv. AL8/78</strain>
    </source>
</reference>
<evidence type="ECO:0000313" key="2">
    <source>
        <dbReference type="EnsemblPlants" id="AET7Gv20249200.8"/>
    </source>
</evidence>